<dbReference type="AlphaFoldDB" id="A0A2R5FL20"/>
<reference evidence="1 2" key="1">
    <citation type="submission" date="2017-06" db="EMBL/GenBank/DDBJ databases">
        <title>Genome sequencing of cyanobaciteial culture collection at National Institute for Environmental Studies (NIES).</title>
        <authorList>
            <person name="Hirose Y."/>
            <person name="Shimura Y."/>
            <person name="Fujisawa T."/>
            <person name="Nakamura Y."/>
            <person name="Kawachi M."/>
        </authorList>
    </citation>
    <scope>NUCLEOTIDE SEQUENCE [LARGE SCALE GENOMIC DNA]</scope>
    <source>
        <strain evidence="1 2">NIES-4072</strain>
    </source>
</reference>
<dbReference type="Proteomes" id="UP000245124">
    <property type="component" value="Unassembled WGS sequence"/>
</dbReference>
<keyword evidence="2" id="KW-1185">Reference proteome</keyword>
<evidence type="ECO:0000313" key="1">
    <source>
        <dbReference type="EMBL" id="GBG18138.1"/>
    </source>
</evidence>
<evidence type="ECO:0000313" key="2">
    <source>
        <dbReference type="Proteomes" id="UP000245124"/>
    </source>
</evidence>
<comment type="caution">
    <text evidence="1">The sequence shown here is derived from an EMBL/GenBank/DDBJ whole genome shotgun (WGS) entry which is preliminary data.</text>
</comment>
<gene>
    <name evidence="1" type="ORF">NIES4072_18020</name>
</gene>
<proteinExistence type="predicted"/>
<dbReference type="RefSeq" id="WP_109008215.1">
    <property type="nucleotide sequence ID" value="NZ_BDUD01000001.1"/>
</dbReference>
<dbReference type="OrthoDB" id="480898at2"/>
<protein>
    <submittedName>
        <fullName evidence="1">Uncharacterized protein</fullName>
    </submittedName>
</protein>
<organism evidence="1 2">
    <name type="scientific">Nostoc commune NIES-4072</name>
    <dbReference type="NCBI Taxonomy" id="2005467"/>
    <lineage>
        <taxon>Bacteria</taxon>
        <taxon>Bacillati</taxon>
        <taxon>Cyanobacteriota</taxon>
        <taxon>Cyanophyceae</taxon>
        <taxon>Nostocales</taxon>
        <taxon>Nostocaceae</taxon>
        <taxon>Nostoc</taxon>
    </lineage>
</organism>
<name>A0A2R5FL20_NOSCO</name>
<sequence>MPQIQRWYKGFSYRGNPQELVKQISEQVQRHNLGKFVPLLRVEKGAKSRKQFYFFLAVESLQEGEIPTEVQSTLLQLSFFTSAIKGSPSLTYEQIKPMVGVAHDVYEYTNNIPYQPVQQLTCDNPFDLIESVSINNSLIDIDMSRRYEQLLYWLSALGSGTWESFKEACAALKIEEPRRILRRLRLLGYIEFSPDGYRWSIARIAIVKILSDSNLQEFILCGSRSINLLEKLTHQTTLELINQPRGEAPPCVRIQADNPSIISNLIEELSKEFSIINAGEVSKLLANILPELITWKQSLRNLQGIVPSLYEWELFDGNDFVSCALPRETGMYRMYNTKISDRPLHTLFYENGCWFQGDWYGLRFLALQHIGQQCIARYEVETKRLAIPVSQRLPEIYERALVLASGILPKYFNSWLLYENVERDVMLQICYKLHINCGGESTHV</sequence>
<accession>A0A2R5FL20</accession>
<dbReference type="EMBL" id="BDUD01000001">
    <property type="protein sequence ID" value="GBG18138.1"/>
    <property type="molecule type" value="Genomic_DNA"/>
</dbReference>